<feature type="transmembrane region" description="Helical" evidence="1">
    <location>
        <begin position="245"/>
        <end position="268"/>
    </location>
</feature>
<evidence type="ECO:0000259" key="2">
    <source>
        <dbReference type="Pfam" id="PF20428"/>
    </source>
</evidence>
<accession>A0A6B9V479</accession>
<dbReference type="PANTHER" id="PTHR45923">
    <property type="entry name" value="PROTEIN SEY1"/>
    <property type="match status" value="1"/>
</dbReference>
<name>A0A6B9V479_ARAHY</name>
<evidence type="ECO:0000313" key="4">
    <source>
        <dbReference type="Proteomes" id="UP000464620"/>
    </source>
</evidence>
<dbReference type="Pfam" id="PF20428">
    <property type="entry name" value="Sey1_3HB"/>
    <property type="match status" value="1"/>
</dbReference>
<dbReference type="GO" id="GO:0005783">
    <property type="term" value="C:endoplasmic reticulum"/>
    <property type="evidence" value="ECO:0007669"/>
    <property type="project" value="TreeGrafter"/>
</dbReference>
<dbReference type="GO" id="GO:0003924">
    <property type="term" value="F:GTPase activity"/>
    <property type="evidence" value="ECO:0007669"/>
    <property type="project" value="TreeGrafter"/>
</dbReference>
<evidence type="ECO:0000313" key="3">
    <source>
        <dbReference type="EMBL" id="QHN76157.1"/>
    </source>
</evidence>
<keyword evidence="1" id="KW-0812">Transmembrane</keyword>
<feature type="domain" description="Sey1/RHD3-like three-helix bundle" evidence="2">
    <location>
        <begin position="19"/>
        <end position="235"/>
    </location>
</feature>
<proteinExistence type="predicted"/>
<protein>
    <recommendedName>
        <fullName evidence="2">Sey1/RHD3-like three-helix bundle domain-containing protein</fullName>
    </recommendedName>
</protein>
<dbReference type="Proteomes" id="UP000464620">
    <property type="component" value="Chromosome B09"/>
</dbReference>
<evidence type="ECO:0000256" key="1">
    <source>
        <dbReference type="SAM" id="Phobius"/>
    </source>
</evidence>
<dbReference type="GO" id="GO:0016320">
    <property type="term" value="P:endoplasmic reticulum membrane fusion"/>
    <property type="evidence" value="ECO:0007669"/>
    <property type="project" value="TreeGrafter"/>
</dbReference>
<dbReference type="EMBL" id="CP031001">
    <property type="protein sequence ID" value="QHN76157.1"/>
    <property type="molecule type" value="Genomic_DNA"/>
</dbReference>
<dbReference type="PANTHER" id="PTHR45923:SF2">
    <property type="entry name" value="PROTEIN SEY1"/>
    <property type="match status" value="1"/>
</dbReference>
<keyword evidence="1" id="KW-0472">Membrane</keyword>
<dbReference type="InterPro" id="IPR008803">
    <property type="entry name" value="RHD3/Sey1"/>
</dbReference>
<keyword evidence="1" id="KW-1133">Transmembrane helix</keyword>
<gene>
    <name evidence="3" type="ORF">DS421_19g641420</name>
</gene>
<sequence>MTNKHKIRVRRKLQFDIVSVVTSSCEEKLKEALTGSIEKELFGEVIIDTWRSIRELLRNEVESTVFRLFTALTGLGIDGDTREKMIESVGDYAKGVVEEKVRGEAKSVLMRMKMCFERRFVNRLFIGKDDIPTAAKSARGYSLELLSILAAIRLNEDDIDDIKEILEAELFVSSSNSAANESSSVEFDPLHIAPDSWEQIPSCRTLIGPRSCKTVWDQFMQETEIIISKALEQVRSSKLSTIYKVVAVGSAATLCLTGGAAGVATAILGPEALLPMLAGMAALFV</sequence>
<reference evidence="3 4" key="1">
    <citation type="submission" date="2020-01" db="EMBL/GenBank/DDBJ databases">
        <title>Genome sequence of Arachis hypogaea, cultivar Shitouqi.</title>
        <authorList>
            <person name="Zhuang W."/>
            <person name="Chen H."/>
            <person name="Varshney R."/>
            <person name="Wang D."/>
            <person name="Ming R."/>
        </authorList>
    </citation>
    <scope>NUCLEOTIDE SEQUENCE [LARGE SCALE GENOMIC DNA]</scope>
    <source>
        <tissue evidence="3">Young leaf</tissue>
    </source>
</reference>
<dbReference type="AlphaFoldDB" id="A0A6B9V479"/>
<dbReference type="InterPro" id="IPR046758">
    <property type="entry name" value="Sey1/RHD3-like_3HB"/>
</dbReference>
<organism evidence="3 4">
    <name type="scientific">Arachis hypogaea</name>
    <name type="common">Peanut</name>
    <dbReference type="NCBI Taxonomy" id="3818"/>
    <lineage>
        <taxon>Eukaryota</taxon>
        <taxon>Viridiplantae</taxon>
        <taxon>Streptophyta</taxon>
        <taxon>Embryophyta</taxon>
        <taxon>Tracheophyta</taxon>
        <taxon>Spermatophyta</taxon>
        <taxon>Magnoliopsida</taxon>
        <taxon>eudicotyledons</taxon>
        <taxon>Gunneridae</taxon>
        <taxon>Pentapetalae</taxon>
        <taxon>rosids</taxon>
        <taxon>fabids</taxon>
        <taxon>Fabales</taxon>
        <taxon>Fabaceae</taxon>
        <taxon>Papilionoideae</taxon>
        <taxon>50 kb inversion clade</taxon>
        <taxon>dalbergioids sensu lato</taxon>
        <taxon>Dalbergieae</taxon>
        <taxon>Pterocarpus clade</taxon>
        <taxon>Arachis</taxon>
    </lineage>
</organism>